<evidence type="ECO:0000313" key="3">
    <source>
        <dbReference type="EMBL" id="EMS59246.1"/>
    </source>
</evidence>
<protein>
    <submittedName>
        <fullName evidence="3">Uncharacterized protein</fullName>
    </submittedName>
</protein>
<name>M7ZHY3_TRIUA</name>
<dbReference type="EMBL" id="KD123439">
    <property type="protein sequence ID" value="EMS59246.1"/>
    <property type="molecule type" value="Genomic_DNA"/>
</dbReference>
<organism evidence="3">
    <name type="scientific">Triticum urartu</name>
    <name type="common">Red wild einkorn</name>
    <name type="synonym">Crithodium urartu</name>
    <dbReference type="NCBI Taxonomy" id="4572"/>
    <lineage>
        <taxon>Eukaryota</taxon>
        <taxon>Viridiplantae</taxon>
        <taxon>Streptophyta</taxon>
        <taxon>Embryophyta</taxon>
        <taxon>Tracheophyta</taxon>
        <taxon>Spermatophyta</taxon>
        <taxon>Magnoliopsida</taxon>
        <taxon>Liliopsida</taxon>
        <taxon>Poales</taxon>
        <taxon>Poaceae</taxon>
        <taxon>BOP clade</taxon>
        <taxon>Pooideae</taxon>
        <taxon>Triticodae</taxon>
        <taxon>Triticeae</taxon>
        <taxon>Triticinae</taxon>
        <taxon>Triticum</taxon>
    </lineage>
</organism>
<accession>M7ZHY3</accession>
<sequence length="185" mass="20267">MAMGRERRIKLLMAVVLLLTLAKGSNCNKTCTVADLELLQFQVDKHGDRTPDHHMNPAGGAGGRKLKQMPMSTEVWVYNHCPCMVDNVVIYAPGGFSTIDANETDGRVFSKAREHLYLINDAGPLQPSASCSLPPSPLEASVKKNTSAGGPLDASVKDYICPSASFWYTWYDEIELKPAFLVPHC</sequence>
<gene>
    <name evidence="3" type="ORF">TRIUR3_04541</name>
</gene>
<feature type="signal peptide" evidence="2">
    <location>
        <begin position="1"/>
        <end position="27"/>
    </location>
</feature>
<reference evidence="3" key="1">
    <citation type="journal article" date="2013" name="Nature">
        <title>Draft genome of the wheat A-genome progenitor Triticum urartu.</title>
        <authorList>
            <person name="Ling H.Q."/>
            <person name="Zhao S."/>
            <person name="Liu D."/>
            <person name="Wang J."/>
            <person name="Sun H."/>
            <person name="Zhang C."/>
            <person name="Fan H."/>
            <person name="Li D."/>
            <person name="Dong L."/>
            <person name="Tao Y."/>
            <person name="Gao C."/>
            <person name="Wu H."/>
            <person name="Li Y."/>
            <person name="Cui Y."/>
            <person name="Guo X."/>
            <person name="Zheng S."/>
            <person name="Wang B."/>
            <person name="Yu K."/>
            <person name="Liang Q."/>
            <person name="Yang W."/>
            <person name="Lou X."/>
            <person name="Chen J."/>
            <person name="Feng M."/>
            <person name="Jian J."/>
            <person name="Zhang X."/>
            <person name="Luo G."/>
            <person name="Jiang Y."/>
            <person name="Liu J."/>
            <person name="Wang Z."/>
            <person name="Sha Y."/>
            <person name="Zhang B."/>
            <person name="Wu H."/>
            <person name="Tang D."/>
            <person name="Shen Q."/>
            <person name="Xue P."/>
            <person name="Zou S."/>
            <person name="Wang X."/>
            <person name="Liu X."/>
            <person name="Wang F."/>
            <person name="Yang Y."/>
            <person name="An X."/>
            <person name="Dong Z."/>
            <person name="Zhang K."/>
            <person name="Zhang X."/>
            <person name="Luo M.C."/>
            <person name="Dvorak J."/>
            <person name="Tong Y."/>
            <person name="Wang J."/>
            <person name="Yang H."/>
            <person name="Li Z."/>
            <person name="Wang D."/>
            <person name="Zhang A."/>
            <person name="Wang J."/>
        </authorList>
    </citation>
    <scope>NUCLEOTIDE SEQUENCE</scope>
</reference>
<feature type="region of interest" description="Disordered" evidence="1">
    <location>
        <begin position="128"/>
        <end position="147"/>
    </location>
</feature>
<evidence type="ECO:0000256" key="2">
    <source>
        <dbReference type="SAM" id="SignalP"/>
    </source>
</evidence>
<proteinExistence type="predicted"/>
<keyword evidence="2" id="KW-0732">Signal</keyword>
<dbReference type="AlphaFoldDB" id="M7ZHY3"/>
<feature type="chain" id="PRO_5009705828" evidence="2">
    <location>
        <begin position="28"/>
        <end position="185"/>
    </location>
</feature>
<evidence type="ECO:0000256" key="1">
    <source>
        <dbReference type="SAM" id="MobiDB-lite"/>
    </source>
</evidence>
<dbReference type="OMA" id="DYICPSA"/>